<dbReference type="RefSeq" id="WP_317943805.1">
    <property type="nucleotide sequence ID" value="NZ_JAUBDI010000008.1"/>
</dbReference>
<organism evidence="2 3">
    <name type="scientific">Sporosarcina saromensis</name>
    <dbReference type="NCBI Taxonomy" id="359365"/>
    <lineage>
        <taxon>Bacteria</taxon>
        <taxon>Bacillati</taxon>
        <taxon>Bacillota</taxon>
        <taxon>Bacilli</taxon>
        <taxon>Bacillales</taxon>
        <taxon>Caryophanaceae</taxon>
        <taxon>Sporosarcina</taxon>
    </lineage>
</organism>
<evidence type="ECO:0000313" key="3">
    <source>
        <dbReference type="Proteomes" id="UP001282284"/>
    </source>
</evidence>
<proteinExistence type="predicted"/>
<dbReference type="Proteomes" id="UP001282284">
    <property type="component" value="Unassembled WGS sequence"/>
</dbReference>
<keyword evidence="3" id="KW-1185">Reference proteome</keyword>
<feature type="compositionally biased region" description="Polar residues" evidence="1">
    <location>
        <begin position="1"/>
        <end position="20"/>
    </location>
</feature>
<comment type="caution">
    <text evidence="2">The sequence shown here is derived from an EMBL/GenBank/DDBJ whole genome shotgun (WGS) entry which is preliminary data.</text>
</comment>
<evidence type="ECO:0000256" key="1">
    <source>
        <dbReference type="SAM" id="MobiDB-lite"/>
    </source>
</evidence>
<feature type="region of interest" description="Disordered" evidence="1">
    <location>
        <begin position="1"/>
        <end position="35"/>
    </location>
</feature>
<accession>A0ABU4G900</accession>
<gene>
    <name evidence="2" type="ORF">QT711_09670</name>
</gene>
<reference evidence="2 3" key="1">
    <citation type="submission" date="2023-06" db="EMBL/GenBank/DDBJ databases">
        <title>Sporosarcina sp. nov., isolated from Korean traditional fermented seafood 'Jeotgal'.</title>
        <authorList>
            <person name="Yang A.I."/>
            <person name="Shin N.-R."/>
        </authorList>
    </citation>
    <scope>NUCLEOTIDE SEQUENCE [LARGE SCALE GENOMIC DNA]</scope>
    <source>
        <strain evidence="2 3">KCTC13119</strain>
    </source>
</reference>
<evidence type="ECO:0000313" key="2">
    <source>
        <dbReference type="EMBL" id="MDW0113454.1"/>
    </source>
</evidence>
<sequence>MTNDSNPSWKKNHPSSQLSNAVEKAERSVKQALSNPEEMAVEHAFNSILRAENAFANAVEKNEHMDTVHQNKEQLDDLRQQLKDVHEQGESTE</sequence>
<evidence type="ECO:0008006" key="4">
    <source>
        <dbReference type="Google" id="ProtNLM"/>
    </source>
</evidence>
<dbReference type="EMBL" id="JAUBDI010000008">
    <property type="protein sequence ID" value="MDW0113454.1"/>
    <property type="molecule type" value="Genomic_DNA"/>
</dbReference>
<name>A0ABU4G900_9BACL</name>
<protein>
    <recommendedName>
        <fullName evidence="4">Small, acid-soluble spore protein N</fullName>
    </recommendedName>
</protein>
<feature type="region of interest" description="Disordered" evidence="1">
    <location>
        <begin position="60"/>
        <end position="93"/>
    </location>
</feature>